<comment type="caution">
    <text evidence="1">The sequence shown here is derived from an EMBL/GenBank/DDBJ whole genome shotgun (WGS) entry which is preliminary data.</text>
</comment>
<name>A0A6M0RQW5_9CYAN</name>
<organism evidence="1 2">
    <name type="scientific">Adonisia turfae CCMR0081</name>
    <dbReference type="NCBI Taxonomy" id="2292702"/>
    <lineage>
        <taxon>Bacteria</taxon>
        <taxon>Bacillati</taxon>
        <taxon>Cyanobacteriota</taxon>
        <taxon>Adonisia</taxon>
        <taxon>Adonisia turfae</taxon>
    </lineage>
</organism>
<keyword evidence="2" id="KW-1185">Reference proteome</keyword>
<gene>
    <name evidence="1" type="ORF">DXZ20_23915</name>
</gene>
<dbReference type="Proteomes" id="UP000481033">
    <property type="component" value="Unassembled WGS sequence"/>
</dbReference>
<evidence type="ECO:0000313" key="1">
    <source>
        <dbReference type="EMBL" id="NEZ58637.1"/>
    </source>
</evidence>
<reference evidence="1 2" key="1">
    <citation type="journal article" date="2020" name="Microb. Ecol.">
        <title>Ecogenomics of the Marine Benthic Filamentous Cyanobacterium Adonisia.</title>
        <authorList>
            <person name="Walter J.M."/>
            <person name="Coutinho F.H."/>
            <person name="Leomil L."/>
            <person name="Hargreaves P.I."/>
            <person name="Campeao M.E."/>
            <person name="Vieira V.V."/>
            <person name="Silva B.S."/>
            <person name="Fistarol G.O."/>
            <person name="Salomon P.S."/>
            <person name="Sawabe T."/>
            <person name="Mino S."/>
            <person name="Hosokawa M."/>
            <person name="Miyashita H."/>
            <person name="Maruyama F."/>
            <person name="van Verk M.C."/>
            <person name="Dutilh B.E."/>
            <person name="Thompson C.C."/>
            <person name="Thompson F.L."/>
        </authorList>
    </citation>
    <scope>NUCLEOTIDE SEQUENCE [LARGE SCALE GENOMIC DNA]</scope>
    <source>
        <strain evidence="1 2">CCMR0081</strain>
    </source>
</reference>
<accession>A0A6M0RQW5</accession>
<proteinExistence type="predicted"/>
<evidence type="ECO:0000313" key="2">
    <source>
        <dbReference type="Proteomes" id="UP000481033"/>
    </source>
</evidence>
<protein>
    <submittedName>
        <fullName evidence="1">Uncharacterized protein</fullName>
    </submittedName>
</protein>
<dbReference type="AlphaFoldDB" id="A0A6M0RQW5"/>
<dbReference type="EMBL" id="QXHD01000004">
    <property type="protein sequence ID" value="NEZ58637.1"/>
    <property type="molecule type" value="Genomic_DNA"/>
</dbReference>
<dbReference type="RefSeq" id="WP_163701336.1">
    <property type="nucleotide sequence ID" value="NZ_QXHD01000004.1"/>
</dbReference>
<sequence>MKSQQSKKFLIDDAIAPLPEISSTVSAYGNCRGGAVYFLRDYHNLAADGQHPLEGQHISLRTHS</sequence>